<evidence type="ECO:0000313" key="3">
    <source>
        <dbReference type="Proteomes" id="UP001499909"/>
    </source>
</evidence>
<dbReference type="EMBL" id="BAABDH010000003">
    <property type="protein sequence ID" value="GAA3918347.1"/>
    <property type="molecule type" value="Genomic_DNA"/>
</dbReference>
<evidence type="ECO:0000313" key="2">
    <source>
        <dbReference type="EMBL" id="GAA3918347.1"/>
    </source>
</evidence>
<dbReference type="Gene3D" id="3.30.950.30">
    <property type="entry name" value="Schlafen, AAA domain"/>
    <property type="match status" value="1"/>
</dbReference>
<dbReference type="PANTHER" id="PTHR30595">
    <property type="entry name" value="GLPR-RELATED TRANSCRIPTIONAL REPRESSOR"/>
    <property type="match status" value="1"/>
</dbReference>
<keyword evidence="3" id="KW-1185">Reference proteome</keyword>
<organism evidence="2 3">
    <name type="scientific">Hymenobacter algoricola</name>
    <dbReference type="NCBI Taxonomy" id="486267"/>
    <lineage>
        <taxon>Bacteria</taxon>
        <taxon>Pseudomonadati</taxon>
        <taxon>Bacteroidota</taxon>
        <taxon>Cytophagia</taxon>
        <taxon>Cytophagales</taxon>
        <taxon>Hymenobacteraceae</taxon>
        <taxon>Hymenobacter</taxon>
    </lineage>
</organism>
<dbReference type="InterPro" id="IPR038475">
    <property type="entry name" value="RecG_C_sf"/>
</dbReference>
<dbReference type="Proteomes" id="UP001499909">
    <property type="component" value="Unassembled WGS sequence"/>
</dbReference>
<dbReference type="InterPro" id="IPR038461">
    <property type="entry name" value="Schlafen_AlbA_2_dom_sf"/>
</dbReference>
<feature type="domain" description="Schlafen AlbA-2" evidence="1">
    <location>
        <begin position="18"/>
        <end position="137"/>
    </location>
</feature>
<accession>A0ABP7MBF6</accession>
<comment type="caution">
    <text evidence="2">The sequence shown here is derived from an EMBL/GenBank/DDBJ whole genome shotgun (WGS) entry which is preliminary data.</text>
</comment>
<evidence type="ECO:0000259" key="1">
    <source>
        <dbReference type="Pfam" id="PF04326"/>
    </source>
</evidence>
<dbReference type="PANTHER" id="PTHR30595:SF6">
    <property type="entry name" value="SCHLAFEN ALBA-2 DOMAIN-CONTAINING PROTEIN"/>
    <property type="match status" value="1"/>
</dbReference>
<dbReference type="Gene3D" id="3.30.565.60">
    <property type="match status" value="1"/>
</dbReference>
<name>A0ABP7MBF6_9BACT</name>
<dbReference type="RefSeq" id="WP_345108559.1">
    <property type="nucleotide sequence ID" value="NZ_BAABDH010000003.1"/>
</dbReference>
<proteinExistence type="predicted"/>
<reference evidence="3" key="1">
    <citation type="journal article" date="2019" name="Int. J. Syst. Evol. Microbiol.">
        <title>The Global Catalogue of Microorganisms (GCM) 10K type strain sequencing project: providing services to taxonomists for standard genome sequencing and annotation.</title>
        <authorList>
            <consortium name="The Broad Institute Genomics Platform"/>
            <consortium name="The Broad Institute Genome Sequencing Center for Infectious Disease"/>
            <person name="Wu L."/>
            <person name="Ma J."/>
        </authorList>
    </citation>
    <scope>NUCLEOTIDE SEQUENCE [LARGE SCALE GENOMIC DNA]</scope>
    <source>
        <strain evidence="3">JCM 17214</strain>
    </source>
</reference>
<sequence>MERDFSHYLDKLLALPRENEVVEFKEAKASFDSDKLGQYFSALSNEANLQGADEAWLVFGVTDKKEIVGTAFRQDGNKLQNLLREVAEQTSNRLTFRGIHEVQRDGQRVLLFEIPPAVIGIPTAWKGHCYGRDGESLGPLNPDERRRIERQSSEYEFDREIAWENAGPSHVRELIDYEAFYRLFKLPLPSGLPGVLEKFLQERIIVRASDGKYNITNLGALLFARDLRQFTRIAHKAPRVIFYEGTGRTSAKREQSGQKGYAFGFEGIVTYLHEKLPANEELQKVRRETVPIYPILALRELVANALIHQDLTIRGTAPMIEVFSNRIEITNPGSPLIDTLRFIDHAPRSRNEAVAAMMRRLGFCEERGSGIDLVVEECEKYQLPAPNFINSDNYTRAILYSPRSLRLMDKPDKIRACYQHACLKHENGEQMTNQSFRERMGIEEKNYSIVSRIIADTIEKGLIKPYDPDNKSKKHIRYVPIWA</sequence>
<gene>
    <name evidence="2" type="ORF">GCM10022406_01200</name>
</gene>
<dbReference type="Pfam" id="PF13749">
    <property type="entry name" value="HATPase_c_4"/>
    <property type="match status" value="1"/>
</dbReference>
<protein>
    <submittedName>
        <fullName evidence="2">Helix-turn-helix domain-containing protein</fullName>
    </submittedName>
</protein>
<dbReference type="InterPro" id="IPR007421">
    <property type="entry name" value="Schlafen_AlbA_2_dom"/>
</dbReference>
<dbReference type="Pfam" id="PF04326">
    <property type="entry name" value="SLFN_AlbA_2"/>
    <property type="match status" value="1"/>
</dbReference>